<dbReference type="EMBL" id="CP120733">
    <property type="protein sequence ID" value="WFD08742.1"/>
    <property type="molecule type" value="Genomic_DNA"/>
</dbReference>
<dbReference type="RefSeq" id="WP_277730652.1">
    <property type="nucleotide sequence ID" value="NZ_CP120733.1"/>
</dbReference>
<evidence type="ECO:0000313" key="3">
    <source>
        <dbReference type="Proteomes" id="UP001222800"/>
    </source>
</evidence>
<proteinExistence type="predicted"/>
<reference evidence="2 3" key="1">
    <citation type="submission" date="2023-03" db="EMBL/GenBank/DDBJ databases">
        <title>Complete genome sequence of Tepidibacter sp. SWIR-1, isolated from a deep-sea hydrothermal vent.</title>
        <authorList>
            <person name="Li X."/>
        </authorList>
    </citation>
    <scope>NUCLEOTIDE SEQUENCE [LARGE SCALE GENOMIC DNA]</scope>
    <source>
        <strain evidence="2 3">SWIR-1</strain>
    </source>
</reference>
<name>A0ABY8EB51_9FIRM</name>
<keyword evidence="3" id="KW-1185">Reference proteome</keyword>
<sequence length="52" mass="6123">MTLNELKTELEEAKMNVDDTKHYRALHLSLQAIRELENRLEKEQINNIDISA</sequence>
<feature type="coiled-coil region" evidence="1">
    <location>
        <begin position="3"/>
        <end position="46"/>
    </location>
</feature>
<dbReference type="Proteomes" id="UP001222800">
    <property type="component" value="Chromosome"/>
</dbReference>
<organism evidence="2 3">
    <name type="scientific">Tepidibacter hydrothermalis</name>
    <dbReference type="NCBI Taxonomy" id="3036126"/>
    <lineage>
        <taxon>Bacteria</taxon>
        <taxon>Bacillati</taxon>
        <taxon>Bacillota</taxon>
        <taxon>Clostridia</taxon>
        <taxon>Peptostreptococcales</taxon>
        <taxon>Peptostreptococcaceae</taxon>
        <taxon>Tepidibacter</taxon>
    </lineage>
</organism>
<gene>
    <name evidence="2" type="ORF">P4S50_10065</name>
</gene>
<evidence type="ECO:0000313" key="2">
    <source>
        <dbReference type="EMBL" id="WFD08742.1"/>
    </source>
</evidence>
<keyword evidence="1" id="KW-0175">Coiled coil</keyword>
<evidence type="ECO:0000256" key="1">
    <source>
        <dbReference type="SAM" id="Coils"/>
    </source>
</evidence>
<protein>
    <submittedName>
        <fullName evidence="2">Uncharacterized protein</fullName>
    </submittedName>
</protein>
<accession>A0ABY8EB51</accession>